<reference evidence="8" key="2">
    <citation type="journal article" date="2021" name="PeerJ">
        <title>Extensive microbial diversity within the chicken gut microbiome revealed by metagenomics and culture.</title>
        <authorList>
            <person name="Gilroy R."/>
            <person name="Ravi A."/>
            <person name="Getino M."/>
            <person name="Pursley I."/>
            <person name="Horton D.L."/>
            <person name="Alikhan N.F."/>
            <person name="Baker D."/>
            <person name="Gharbi K."/>
            <person name="Hall N."/>
            <person name="Watson M."/>
            <person name="Adriaenssens E.M."/>
            <person name="Foster-Nyarko E."/>
            <person name="Jarju S."/>
            <person name="Secka A."/>
            <person name="Antonio M."/>
            <person name="Oren A."/>
            <person name="Chaudhuri R.R."/>
            <person name="La Ragione R."/>
            <person name="Hildebrand F."/>
            <person name="Pallen M.J."/>
        </authorList>
    </citation>
    <scope>NUCLEOTIDE SEQUENCE</scope>
    <source>
        <strain evidence="8">CHK123-3438</strain>
    </source>
</reference>
<dbReference type="GO" id="GO:0005524">
    <property type="term" value="F:ATP binding"/>
    <property type="evidence" value="ECO:0007669"/>
    <property type="project" value="UniProtKB-UniRule"/>
</dbReference>
<keyword evidence="3 7" id="KW-0547">Nucleotide-binding</keyword>
<keyword evidence="7" id="KW-0963">Cytoplasm</keyword>
<dbReference type="GO" id="GO:0004765">
    <property type="term" value="F:shikimate kinase activity"/>
    <property type="evidence" value="ECO:0007669"/>
    <property type="project" value="UniProtKB-UniRule"/>
</dbReference>
<evidence type="ECO:0000256" key="4">
    <source>
        <dbReference type="ARBA" id="ARBA00022777"/>
    </source>
</evidence>
<comment type="catalytic activity">
    <reaction evidence="7">
        <text>shikimate + ATP = 3-phosphoshikimate + ADP + H(+)</text>
        <dbReference type="Rhea" id="RHEA:13121"/>
        <dbReference type="ChEBI" id="CHEBI:15378"/>
        <dbReference type="ChEBI" id="CHEBI:30616"/>
        <dbReference type="ChEBI" id="CHEBI:36208"/>
        <dbReference type="ChEBI" id="CHEBI:145989"/>
        <dbReference type="ChEBI" id="CHEBI:456216"/>
        <dbReference type="EC" id="2.7.1.71"/>
    </reaction>
</comment>
<evidence type="ECO:0000256" key="7">
    <source>
        <dbReference type="HAMAP-Rule" id="MF_00109"/>
    </source>
</evidence>
<gene>
    <name evidence="7" type="primary">aroK</name>
    <name evidence="8" type="ORF">IAB60_12210</name>
</gene>
<feature type="binding site" evidence="7">
    <location>
        <position position="16"/>
    </location>
    <ligand>
        <name>Mg(2+)</name>
        <dbReference type="ChEBI" id="CHEBI:18420"/>
    </ligand>
</feature>
<dbReference type="EC" id="2.7.1.71" evidence="7"/>
<reference evidence="8" key="1">
    <citation type="submission" date="2020-10" db="EMBL/GenBank/DDBJ databases">
        <authorList>
            <person name="Gilroy R."/>
        </authorList>
    </citation>
    <scope>NUCLEOTIDE SEQUENCE</scope>
    <source>
        <strain evidence="8">CHK123-3438</strain>
    </source>
</reference>
<dbReference type="PRINTS" id="PR01100">
    <property type="entry name" value="SHIKIMTKNASE"/>
</dbReference>
<feature type="binding site" evidence="7">
    <location>
        <position position="58"/>
    </location>
    <ligand>
        <name>substrate</name>
    </ligand>
</feature>
<evidence type="ECO:0000256" key="3">
    <source>
        <dbReference type="ARBA" id="ARBA00022741"/>
    </source>
</evidence>
<evidence type="ECO:0000256" key="1">
    <source>
        <dbReference type="ARBA" id="ARBA00022605"/>
    </source>
</evidence>
<keyword evidence="4 7" id="KW-0418">Kinase</keyword>
<dbReference type="GO" id="GO:0009073">
    <property type="term" value="P:aromatic amino acid family biosynthetic process"/>
    <property type="evidence" value="ECO:0007669"/>
    <property type="project" value="UniProtKB-KW"/>
</dbReference>
<evidence type="ECO:0000256" key="5">
    <source>
        <dbReference type="ARBA" id="ARBA00022840"/>
    </source>
</evidence>
<keyword evidence="5 7" id="KW-0067">ATP-binding</keyword>
<proteinExistence type="inferred from homology"/>
<dbReference type="CDD" id="cd00464">
    <property type="entry name" value="SK"/>
    <property type="match status" value="1"/>
</dbReference>
<dbReference type="PANTHER" id="PTHR21087">
    <property type="entry name" value="SHIKIMATE KINASE"/>
    <property type="match status" value="1"/>
</dbReference>
<keyword evidence="2 7" id="KW-0808">Transferase</keyword>
<dbReference type="GO" id="GO:0009423">
    <property type="term" value="P:chorismate biosynthetic process"/>
    <property type="evidence" value="ECO:0007669"/>
    <property type="project" value="UniProtKB-UniRule"/>
</dbReference>
<dbReference type="PANTHER" id="PTHR21087:SF16">
    <property type="entry name" value="SHIKIMATE KINASE 1, CHLOROPLASTIC"/>
    <property type="match status" value="1"/>
</dbReference>
<feature type="binding site" evidence="7">
    <location>
        <position position="118"/>
    </location>
    <ligand>
        <name>ATP</name>
        <dbReference type="ChEBI" id="CHEBI:30616"/>
    </ligand>
</feature>
<keyword evidence="7" id="KW-0460">Magnesium</keyword>
<feature type="binding site" evidence="7">
    <location>
        <position position="137"/>
    </location>
    <ligand>
        <name>substrate</name>
    </ligand>
</feature>
<comment type="caution">
    <text evidence="8">The sequence shown here is derived from an EMBL/GenBank/DDBJ whole genome shotgun (WGS) entry which is preliminary data.</text>
</comment>
<dbReference type="EMBL" id="DVKS01000202">
    <property type="protein sequence ID" value="HIT42835.1"/>
    <property type="molecule type" value="Genomic_DNA"/>
</dbReference>
<dbReference type="Pfam" id="PF01202">
    <property type="entry name" value="SKI"/>
    <property type="match status" value="1"/>
</dbReference>
<dbReference type="AlphaFoldDB" id="A0A9D1KGG9"/>
<evidence type="ECO:0000313" key="9">
    <source>
        <dbReference type="Proteomes" id="UP000886860"/>
    </source>
</evidence>
<comment type="subunit">
    <text evidence="7">Monomer.</text>
</comment>
<keyword evidence="1 7" id="KW-0028">Amino-acid biosynthesis</keyword>
<feature type="binding site" evidence="7">
    <location>
        <position position="80"/>
    </location>
    <ligand>
        <name>substrate</name>
    </ligand>
</feature>
<keyword evidence="7" id="KW-0479">Metal-binding</keyword>
<dbReference type="GO" id="GO:0000287">
    <property type="term" value="F:magnesium ion binding"/>
    <property type="evidence" value="ECO:0007669"/>
    <property type="project" value="UniProtKB-UniRule"/>
</dbReference>
<comment type="pathway">
    <text evidence="7">Metabolic intermediate biosynthesis; chorismate biosynthesis; chorismate from D-erythrose 4-phosphate and phosphoenolpyruvate: step 5/7.</text>
</comment>
<dbReference type="HAMAP" id="MF_00109">
    <property type="entry name" value="Shikimate_kinase"/>
    <property type="match status" value="1"/>
</dbReference>
<accession>A0A9D1KGG9</accession>
<comment type="function">
    <text evidence="7">Catalyzes the specific phosphorylation of the 3-hydroxyl group of shikimic acid using ATP as a cosubstrate.</text>
</comment>
<comment type="subcellular location">
    <subcellularLocation>
        <location evidence="7">Cytoplasm</location>
    </subcellularLocation>
</comment>
<comment type="caution">
    <text evidence="7">Lacks conserved residue(s) required for the propagation of feature annotation.</text>
</comment>
<comment type="similarity">
    <text evidence="7">Belongs to the shikimate kinase family.</text>
</comment>
<evidence type="ECO:0000256" key="6">
    <source>
        <dbReference type="ARBA" id="ARBA00023141"/>
    </source>
</evidence>
<protein>
    <recommendedName>
        <fullName evidence="7">Shikimate kinase</fullName>
        <shortName evidence="7">SK</shortName>
        <ecNumber evidence="7">2.7.1.71</ecNumber>
    </recommendedName>
</protein>
<dbReference type="GO" id="GO:0008652">
    <property type="term" value="P:amino acid biosynthetic process"/>
    <property type="evidence" value="ECO:0007669"/>
    <property type="project" value="UniProtKB-KW"/>
</dbReference>
<name>A0A9D1KGG9_9FIRM</name>
<sequence>MKEHIFLIGFMGAGKSTIAARLKEMTGAEVIEMDQEIERQQGMAISAIFAEKGEPFFRSLETQLLASMGQRPASIVSCGGGAAMRQENVDLMKENGCIVLLTAAPETIYQRVKDSQDRPVLNGNMNVEYIRDLMEKRRPYYEKAADLFVSTDEKTAEEICREILSRLDTL</sequence>
<dbReference type="GO" id="GO:0005829">
    <property type="term" value="C:cytosol"/>
    <property type="evidence" value="ECO:0007669"/>
    <property type="project" value="TreeGrafter"/>
</dbReference>
<dbReference type="InterPro" id="IPR031322">
    <property type="entry name" value="Shikimate/glucono_kinase"/>
</dbReference>
<feature type="binding site" evidence="7">
    <location>
        <begin position="12"/>
        <end position="17"/>
    </location>
    <ligand>
        <name>ATP</name>
        <dbReference type="ChEBI" id="CHEBI:30616"/>
    </ligand>
</feature>
<dbReference type="SUPFAM" id="SSF52540">
    <property type="entry name" value="P-loop containing nucleoside triphosphate hydrolases"/>
    <property type="match status" value="1"/>
</dbReference>
<evidence type="ECO:0000256" key="2">
    <source>
        <dbReference type="ARBA" id="ARBA00022679"/>
    </source>
</evidence>
<feature type="binding site" evidence="7">
    <location>
        <position position="34"/>
    </location>
    <ligand>
        <name>substrate</name>
    </ligand>
</feature>
<dbReference type="Proteomes" id="UP000886860">
    <property type="component" value="Unassembled WGS sequence"/>
</dbReference>
<dbReference type="InterPro" id="IPR000623">
    <property type="entry name" value="Shikimate_kinase/TSH1"/>
</dbReference>
<dbReference type="InterPro" id="IPR027417">
    <property type="entry name" value="P-loop_NTPase"/>
</dbReference>
<keyword evidence="6 7" id="KW-0057">Aromatic amino acid biosynthesis</keyword>
<dbReference type="Gene3D" id="3.40.50.300">
    <property type="entry name" value="P-loop containing nucleotide triphosphate hydrolases"/>
    <property type="match status" value="1"/>
</dbReference>
<evidence type="ECO:0000313" key="8">
    <source>
        <dbReference type="EMBL" id="HIT42835.1"/>
    </source>
</evidence>
<comment type="cofactor">
    <cofactor evidence="7">
        <name>Mg(2+)</name>
        <dbReference type="ChEBI" id="CHEBI:18420"/>
    </cofactor>
    <text evidence="7">Binds 1 Mg(2+) ion per subunit.</text>
</comment>
<organism evidence="8 9">
    <name type="scientific">Candidatus Caccovicinus merdipullorum</name>
    <dbReference type="NCBI Taxonomy" id="2840724"/>
    <lineage>
        <taxon>Bacteria</taxon>
        <taxon>Bacillati</taxon>
        <taxon>Bacillota</taxon>
        <taxon>Clostridia</taxon>
        <taxon>Eubacteriales</taxon>
        <taxon>Candidatus Caccovicinus</taxon>
    </lineage>
</organism>